<dbReference type="PANTHER" id="PTHR31690:SF4">
    <property type="entry name" value="FUCOSE MUTAROTASE"/>
    <property type="match status" value="1"/>
</dbReference>
<reference evidence="4 5" key="1">
    <citation type="submission" date="2018-12" db="EMBL/GenBank/DDBJ databases">
        <authorList>
            <consortium name="Pathogen Informatics"/>
        </authorList>
    </citation>
    <scope>NUCLEOTIDE SEQUENCE [LARGE SCALE GENOMIC DNA]</scope>
    <source>
        <strain evidence="4 5">NCTC11466</strain>
    </source>
</reference>
<dbReference type="InterPro" id="IPR007721">
    <property type="entry name" value="RbsD_FucU"/>
</dbReference>
<evidence type="ECO:0000256" key="3">
    <source>
        <dbReference type="ARBA" id="ARBA00036324"/>
    </source>
</evidence>
<dbReference type="GO" id="GO:0006004">
    <property type="term" value="P:fucose metabolic process"/>
    <property type="evidence" value="ECO:0007669"/>
    <property type="project" value="TreeGrafter"/>
</dbReference>
<comment type="catalytic activity">
    <reaction evidence="1">
        <text>beta-D-ribopyranose = beta-D-ribofuranose</text>
        <dbReference type="Rhea" id="RHEA:25432"/>
        <dbReference type="ChEBI" id="CHEBI:27476"/>
        <dbReference type="ChEBI" id="CHEBI:47002"/>
        <dbReference type="EC" id="5.4.99.62"/>
    </reaction>
</comment>
<dbReference type="Gene3D" id="3.40.1650.10">
    <property type="entry name" value="RbsD-like domain"/>
    <property type="match status" value="1"/>
</dbReference>
<keyword evidence="2" id="KW-0413">Isomerase</keyword>
<evidence type="ECO:0000313" key="4">
    <source>
        <dbReference type="EMBL" id="VEB99535.1"/>
    </source>
</evidence>
<dbReference type="KEGG" id="clap:NCTC11466_03227"/>
<evidence type="ECO:0000256" key="2">
    <source>
        <dbReference type="ARBA" id="ARBA00023235"/>
    </source>
</evidence>
<organism evidence="4 5">
    <name type="scientific">Cedecea lapagei</name>
    <dbReference type="NCBI Taxonomy" id="158823"/>
    <lineage>
        <taxon>Bacteria</taxon>
        <taxon>Pseudomonadati</taxon>
        <taxon>Pseudomonadota</taxon>
        <taxon>Gammaproteobacteria</taxon>
        <taxon>Enterobacterales</taxon>
        <taxon>Enterobacteriaceae</taxon>
        <taxon>Cedecea</taxon>
    </lineage>
</organism>
<dbReference type="EMBL" id="LR134201">
    <property type="protein sequence ID" value="VEB99535.1"/>
    <property type="molecule type" value="Genomic_DNA"/>
</dbReference>
<protein>
    <submittedName>
        <fullName evidence="4">D-ribose pyranase</fullName>
    </submittedName>
</protein>
<dbReference type="Proteomes" id="UP000274122">
    <property type="component" value="Chromosome"/>
</dbReference>
<dbReference type="AlphaFoldDB" id="A0A3S4J478"/>
<sequence length="153" mass="17163">MECRVRRGPAFKERSVIKTAIIHPQLISALAQCGHKTQILLADANYSFVTHSPPTATVVYLNLAPGMIGSPTILEHLMETIAVEQATMMIWPETFTNSIVEEFRQRLPPTCPLEYLEREAFYDCVKSDRTLLVIASGEMRRFANLLLTVAPCV</sequence>
<gene>
    <name evidence="4" type="ORF">NCTC11466_03227</name>
</gene>
<name>A0A3S4J478_9ENTR</name>
<evidence type="ECO:0000313" key="5">
    <source>
        <dbReference type="Proteomes" id="UP000274122"/>
    </source>
</evidence>
<keyword evidence="5" id="KW-1185">Reference proteome</keyword>
<dbReference type="PANTHER" id="PTHR31690">
    <property type="entry name" value="FUCOSE MUTAROTASE"/>
    <property type="match status" value="1"/>
</dbReference>
<dbReference type="GO" id="GO:0036373">
    <property type="term" value="F:L-fucose mutarotase activity"/>
    <property type="evidence" value="ECO:0007669"/>
    <property type="project" value="UniProtKB-EC"/>
</dbReference>
<dbReference type="SUPFAM" id="SSF102546">
    <property type="entry name" value="RbsD-like"/>
    <property type="match status" value="1"/>
</dbReference>
<dbReference type="GO" id="GO:0062193">
    <property type="term" value="F:D-ribose pyranase activity"/>
    <property type="evidence" value="ECO:0007669"/>
    <property type="project" value="UniProtKB-EC"/>
</dbReference>
<dbReference type="GO" id="GO:0042806">
    <property type="term" value="F:fucose binding"/>
    <property type="evidence" value="ECO:0007669"/>
    <property type="project" value="TreeGrafter"/>
</dbReference>
<dbReference type="Pfam" id="PF05025">
    <property type="entry name" value="RbsD_FucU"/>
    <property type="match status" value="1"/>
</dbReference>
<comment type="catalytic activity">
    <reaction evidence="3">
        <text>alpha-L-fucose = beta-L-fucose</text>
        <dbReference type="Rhea" id="RHEA:25580"/>
        <dbReference type="ChEBI" id="CHEBI:42548"/>
        <dbReference type="ChEBI" id="CHEBI:42589"/>
        <dbReference type="EC" id="5.1.3.29"/>
    </reaction>
</comment>
<dbReference type="InterPro" id="IPR050443">
    <property type="entry name" value="RbsD/FucU_mutarotase"/>
</dbReference>
<evidence type="ECO:0000256" key="1">
    <source>
        <dbReference type="ARBA" id="ARBA00000223"/>
    </source>
</evidence>
<dbReference type="InterPro" id="IPR023750">
    <property type="entry name" value="RbsD-like_sf"/>
</dbReference>
<proteinExistence type="predicted"/>
<accession>A0A3S4J478</accession>